<evidence type="ECO:0000256" key="5">
    <source>
        <dbReference type="SAM" id="SignalP"/>
    </source>
</evidence>
<evidence type="ECO:0000313" key="7">
    <source>
        <dbReference type="EMBL" id="PCK23207.1"/>
    </source>
</evidence>
<keyword evidence="2 5" id="KW-0732">Signal</keyword>
<protein>
    <submittedName>
        <fullName evidence="7">Amino acid ABC transporter substrate-binding protein</fullName>
    </submittedName>
</protein>
<name>A0A2A5J1U7_BACPU</name>
<evidence type="ECO:0000256" key="3">
    <source>
        <dbReference type="ARBA" id="ARBA00023139"/>
    </source>
</evidence>
<reference evidence="7 8" key="1">
    <citation type="submission" date="2017-06" db="EMBL/GenBank/DDBJ databases">
        <title>Draft Genome Sequence of Bacillus sp Strain 36R Isolated from saline sediment at Atanasia, Sonora, Mexico.</title>
        <authorList>
            <person name="Sanchez Diaz R."/>
            <person name="Quiroz Macias M.E."/>
            <person name="Ibarra Gamez J.C."/>
            <person name="Enciso Ibarra J."/>
            <person name="Gomez Gil B."/>
            <person name="Galaviz Silva L."/>
        </authorList>
    </citation>
    <scope>NUCLEOTIDE SEQUENCE [LARGE SCALE GENOMIC DNA]</scope>
    <source>
        <strain evidence="7 8">36R_ATNSAL</strain>
    </source>
</reference>
<dbReference type="Gene3D" id="3.40.190.10">
    <property type="entry name" value="Periplasmic binding protein-like II"/>
    <property type="match status" value="2"/>
</dbReference>
<organism evidence="7 8">
    <name type="scientific">Bacillus pumilus</name>
    <name type="common">Bacillus mesentericus</name>
    <dbReference type="NCBI Taxonomy" id="1408"/>
    <lineage>
        <taxon>Bacteria</taxon>
        <taxon>Bacillati</taxon>
        <taxon>Bacillota</taxon>
        <taxon>Bacilli</taxon>
        <taxon>Bacillales</taxon>
        <taxon>Bacillaceae</taxon>
        <taxon>Bacillus</taxon>
    </lineage>
</organism>
<dbReference type="OrthoDB" id="8613538at2"/>
<dbReference type="GO" id="GO:0005886">
    <property type="term" value="C:plasma membrane"/>
    <property type="evidence" value="ECO:0007669"/>
    <property type="project" value="UniProtKB-SubCell"/>
</dbReference>
<feature type="signal peptide" evidence="5">
    <location>
        <begin position="1"/>
        <end position="29"/>
    </location>
</feature>
<dbReference type="Pfam" id="PF00497">
    <property type="entry name" value="SBP_bac_3"/>
    <property type="match status" value="1"/>
</dbReference>
<evidence type="ECO:0000256" key="1">
    <source>
        <dbReference type="ARBA" id="ARBA00004193"/>
    </source>
</evidence>
<accession>A0A2A5J1U7</accession>
<evidence type="ECO:0000259" key="6">
    <source>
        <dbReference type="SMART" id="SM00062"/>
    </source>
</evidence>
<feature type="chain" id="PRO_5012291845" evidence="5">
    <location>
        <begin position="30"/>
        <end position="290"/>
    </location>
</feature>
<dbReference type="AlphaFoldDB" id="A0A2A5J1U7"/>
<dbReference type="CDD" id="cd01003">
    <property type="entry name" value="PBP2_YckB"/>
    <property type="match status" value="1"/>
</dbReference>
<gene>
    <name evidence="7" type="ORF">CEY02_01740</name>
</gene>
<evidence type="ECO:0000313" key="8">
    <source>
        <dbReference type="Proteomes" id="UP000228754"/>
    </source>
</evidence>
<evidence type="ECO:0000256" key="2">
    <source>
        <dbReference type="ARBA" id="ARBA00022729"/>
    </source>
</evidence>
<dbReference type="SMART" id="SM00062">
    <property type="entry name" value="PBPb"/>
    <property type="match status" value="1"/>
</dbReference>
<dbReference type="SUPFAM" id="SSF53850">
    <property type="entry name" value="Periplasmic binding protein-like II"/>
    <property type="match status" value="1"/>
</dbReference>
<dbReference type="EMBL" id="NKHG01000010">
    <property type="protein sequence ID" value="PCK23207.1"/>
    <property type="molecule type" value="Genomic_DNA"/>
</dbReference>
<keyword evidence="4" id="KW-0449">Lipoprotein</keyword>
<comment type="subcellular location">
    <subcellularLocation>
        <location evidence="1">Cell membrane</location>
        <topology evidence="1">Lipid-anchor</topology>
    </subcellularLocation>
</comment>
<dbReference type="PROSITE" id="PS51257">
    <property type="entry name" value="PROKAR_LIPOPROTEIN"/>
    <property type="match status" value="1"/>
</dbReference>
<sequence>MSRFYHRKPIWVMLVVSAFILVMSACSQSGSSQSGESKWDQIQKKGKIVVATSGTLYPTSYHDTSKGKDQLTGYEVEVVKEAFKRLDVKVEFKEMGYDGMLSAINSGQVDAAANDIDITDDRKDKFAFSTPYKYSYGTAIVRKDDLSGIKTLKDLKGKKAAGAATTIYMDVARKYGAKEVIYDNATNEQYLKDVANGRTDVILNDYYLQTLALAAFPKLNITIHPDLKYMPNEQGFVMKKDNTELQKELNRVLNDMKKDGTMKKISEKFFNHADVSKKMDADVEAVDISK</sequence>
<comment type="caution">
    <text evidence="7">The sequence shown here is derived from an EMBL/GenBank/DDBJ whole genome shotgun (WGS) entry which is preliminary data.</text>
</comment>
<dbReference type="PANTHER" id="PTHR35936">
    <property type="entry name" value="MEMBRANE-BOUND LYTIC MUREIN TRANSGLYCOSYLASE F"/>
    <property type="match status" value="1"/>
</dbReference>
<dbReference type="InterPro" id="IPR001638">
    <property type="entry name" value="Solute-binding_3/MltF_N"/>
</dbReference>
<feature type="domain" description="Solute-binding protein family 3/N-terminal" evidence="6">
    <location>
        <begin position="47"/>
        <end position="273"/>
    </location>
</feature>
<dbReference type="Proteomes" id="UP000228754">
    <property type="component" value="Unassembled WGS sequence"/>
</dbReference>
<dbReference type="PANTHER" id="PTHR35936:SF34">
    <property type="entry name" value="ABC TRANSPORTER EXTRACELLULAR-BINDING PROTEIN YCKB-RELATED"/>
    <property type="match status" value="1"/>
</dbReference>
<proteinExistence type="predicted"/>
<keyword evidence="3" id="KW-0564">Palmitate</keyword>
<evidence type="ECO:0000256" key="4">
    <source>
        <dbReference type="ARBA" id="ARBA00023288"/>
    </source>
</evidence>